<evidence type="ECO:0000259" key="1">
    <source>
        <dbReference type="PROSITE" id="PS50925"/>
    </source>
</evidence>
<accession>A0ABY7AN54</accession>
<dbReference type="InterPro" id="IPR036046">
    <property type="entry name" value="Acylphosphatase-like_dom_sf"/>
</dbReference>
<dbReference type="Proteomes" id="UP001163726">
    <property type="component" value="Chromosome"/>
</dbReference>
<reference evidence="2" key="1">
    <citation type="submission" date="2022-10" db="EMBL/GenBank/DDBJ databases">
        <title>Catenovulum adriacola sp. nov. isolated in the Harbour of Susak.</title>
        <authorList>
            <person name="Schoch T."/>
            <person name="Reich S.J."/>
            <person name="Stoeferle S."/>
            <person name="Flaiz M."/>
            <person name="Kazda M."/>
            <person name="Riedel C.U."/>
            <person name="Duerre P."/>
        </authorList>
    </citation>
    <scope>NUCLEOTIDE SEQUENCE</scope>
    <source>
        <strain evidence="2">TS8</strain>
    </source>
</reference>
<dbReference type="Gene3D" id="3.30.70.100">
    <property type="match status" value="1"/>
</dbReference>
<gene>
    <name evidence="2" type="ORF">OLW01_04100</name>
</gene>
<dbReference type="Pfam" id="PF04940">
    <property type="entry name" value="BLUF"/>
    <property type="match status" value="1"/>
</dbReference>
<evidence type="ECO:0000313" key="2">
    <source>
        <dbReference type="EMBL" id="WAJ70993.1"/>
    </source>
</evidence>
<dbReference type="SUPFAM" id="SSF54975">
    <property type="entry name" value="Acylphosphatase/BLUF domain-like"/>
    <property type="match status" value="1"/>
</dbReference>
<keyword evidence="3" id="KW-1185">Reference proteome</keyword>
<dbReference type="PROSITE" id="PS50925">
    <property type="entry name" value="BLUF"/>
    <property type="match status" value="1"/>
</dbReference>
<dbReference type="EMBL" id="CP109965">
    <property type="protein sequence ID" value="WAJ70993.1"/>
    <property type="molecule type" value="Genomic_DNA"/>
</dbReference>
<name>A0ABY7AN54_9ALTE</name>
<sequence>MIYQIAYWSKASIPMSQSELTQLAHHAKNYNFAHKMTGFLLYGNHTFFQIIEGTYSQVQALYQKISADNRHHQLQKIGEWCLPERQYSHWAMGFEQLANPNHYKNYQYLYSWRSEQLTQNKDAMRRLLLEHANLHQAKNIKSV</sequence>
<protein>
    <submittedName>
        <fullName evidence="2">BLUF domain-containing protein</fullName>
    </submittedName>
</protein>
<dbReference type="SMART" id="SM01034">
    <property type="entry name" value="BLUF"/>
    <property type="match status" value="1"/>
</dbReference>
<organism evidence="2 3">
    <name type="scientific">Catenovulum adriaticum</name>
    <dbReference type="NCBI Taxonomy" id="2984846"/>
    <lineage>
        <taxon>Bacteria</taxon>
        <taxon>Pseudomonadati</taxon>
        <taxon>Pseudomonadota</taxon>
        <taxon>Gammaproteobacteria</taxon>
        <taxon>Alteromonadales</taxon>
        <taxon>Alteromonadaceae</taxon>
        <taxon>Catenovulum</taxon>
    </lineage>
</organism>
<feature type="domain" description="BLUF" evidence="1">
    <location>
        <begin position="2"/>
        <end position="93"/>
    </location>
</feature>
<evidence type="ECO:0000313" key="3">
    <source>
        <dbReference type="Proteomes" id="UP001163726"/>
    </source>
</evidence>
<dbReference type="InterPro" id="IPR007024">
    <property type="entry name" value="BLUF_domain"/>
</dbReference>
<proteinExistence type="predicted"/>
<dbReference type="RefSeq" id="WP_268075456.1">
    <property type="nucleotide sequence ID" value="NZ_CP109965.1"/>
</dbReference>